<organism evidence="1 2">
    <name type="scientific">Rangifer tarandus platyrhynchus</name>
    <name type="common">Svalbard reindeer</name>
    <dbReference type="NCBI Taxonomy" id="3082113"/>
    <lineage>
        <taxon>Eukaryota</taxon>
        <taxon>Metazoa</taxon>
        <taxon>Chordata</taxon>
        <taxon>Craniata</taxon>
        <taxon>Vertebrata</taxon>
        <taxon>Euteleostomi</taxon>
        <taxon>Mammalia</taxon>
        <taxon>Eutheria</taxon>
        <taxon>Laurasiatheria</taxon>
        <taxon>Artiodactyla</taxon>
        <taxon>Ruminantia</taxon>
        <taxon>Pecora</taxon>
        <taxon>Cervidae</taxon>
        <taxon>Odocoileinae</taxon>
        <taxon>Rangifer</taxon>
    </lineage>
</organism>
<dbReference type="Proteomes" id="UP001176941">
    <property type="component" value="Chromosome 13"/>
</dbReference>
<evidence type="ECO:0000313" key="2">
    <source>
        <dbReference type="Proteomes" id="UP001176941"/>
    </source>
</evidence>
<evidence type="ECO:0000313" key="1">
    <source>
        <dbReference type="EMBL" id="CAI9155995.1"/>
    </source>
</evidence>
<dbReference type="EMBL" id="OX459949">
    <property type="protein sequence ID" value="CAI9155995.1"/>
    <property type="molecule type" value="Genomic_DNA"/>
</dbReference>
<keyword evidence="2" id="KW-1185">Reference proteome</keyword>
<sequence length="144" mass="15987">MSSATACYVVGSASLPSRRLPKSLDPTLCFRKEIKRGKGFEFLVLILTREIAWSRKLIAPCSDSGTQRPYPVYFFLLLHSIPRESDVPPPLKKKTDHKSYGTLVLRVQGAGQGEADIPANLRMSLEGSTSLCYETLLALFALQR</sequence>
<gene>
    <name evidence="1" type="ORF">MRATA1EN1_LOCUS4957</name>
</gene>
<proteinExistence type="predicted"/>
<accession>A0ABN8Y329</accession>
<name>A0ABN8Y329_RANTA</name>
<protein>
    <submittedName>
        <fullName evidence="1">Uncharacterized protein</fullName>
    </submittedName>
</protein>
<reference evidence="1" key="1">
    <citation type="submission" date="2023-04" db="EMBL/GenBank/DDBJ databases">
        <authorList>
            <consortium name="ELIXIR-Norway"/>
        </authorList>
    </citation>
    <scope>NUCLEOTIDE SEQUENCE [LARGE SCALE GENOMIC DNA]</scope>
</reference>